<keyword evidence="2" id="KW-1185">Reference proteome</keyword>
<reference evidence="1" key="1">
    <citation type="submission" date="2021-06" db="EMBL/GenBank/DDBJ databases">
        <authorList>
            <person name="Kallberg Y."/>
            <person name="Tangrot J."/>
            <person name="Rosling A."/>
        </authorList>
    </citation>
    <scope>NUCLEOTIDE SEQUENCE</scope>
    <source>
        <strain evidence="1">AU212A</strain>
    </source>
</reference>
<dbReference type="Proteomes" id="UP000789860">
    <property type="component" value="Unassembled WGS sequence"/>
</dbReference>
<accession>A0ACA9LQR3</accession>
<sequence length="50" mass="5857">SSTRLVKLIVEIKKLKIPHESKQQKKQKNDLKQYSCKNSSEPEETNKICK</sequence>
<gene>
    <name evidence="1" type="ORF">SCALOS_LOCUS4635</name>
</gene>
<organism evidence="1 2">
    <name type="scientific">Scutellospora calospora</name>
    <dbReference type="NCBI Taxonomy" id="85575"/>
    <lineage>
        <taxon>Eukaryota</taxon>
        <taxon>Fungi</taxon>
        <taxon>Fungi incertae sedis</taxon>
        <taxon>Mucoromycota</taxon>
        <taxon>Glomeromycotina</taxon>
        <taxon>Glomeromycetes</taxon>
        <taxon>Diversisporales</taxon>
        <taxon>Gigasporaceae</taxon>
        <taxon>Scutellospora</taxon>
    </lineage>
</organism>
<evidence type="ECO:0000313" key="2">
    <source>
        <dbReference type="Proteomes" id="UP000789860"/>
    </source>
</evidence>
<comment type="caution">
    <text evidence="1">The sequence shown here is derived from an EMBL/GenBank/DDBJ whole genome shotgun (WGS) entry which is preliminary data.</text>
</comment>
<dbReference type="EMBL" id="CAJVPM010006508">
    <property type="protein sequence ID" value="CAG8535720.1"/>
    <property type="molecule type" value="Genomic_DNA"/>
</dbReference>
<feature type="non-terminal residue" evidence="1">
    <location>
        <position position="1"/>
    </location>
</feature>
<protein>
    <submittedName>
        <fullName evidence="1">8709_t:CDS:1</fullName>
    </submittedName>
</protein>
<proteinExistence type="predicted"/>
<evidence type="ECO:0000313" key="1">
    <source>
        <dbReference type="EMBL" id="CAG8535720.1"/>
    </source>
</evidence>
<name>A0ACA9LQR3_9GLOM</name>